<comment type="cofactor">
    <cofactor evidence="1 6">
        <name>Zn(2+)</name>
        <dbReference type="ChEBI" id="CHEBI:29105"/>
    </cofactor>
</comment>
<evidence type="ECO:0000256" key="2">
    <source>
        <dbReference type="ARBA" id="ARBA00022723"/>
    </source>
</evidence>
<evidence type="ECO:0000256" key="6">
    <source>
        <dbReference type="RuleBase" id="RU361277"/>
    </source>
</evidence>
<dbReference type="InterPro" id="IPR020843">
    <property type="entry name" value="ER"/>
</dbReference>
<keyword evidence="9" id="KW-1185">Reference proteome</keyword>
<dbReference type="PROSITE" id="PS00059">
    <property type="entry name" value="ADH_ZINC"/>
    <property type="match status" value="1"/>
</dbReference>
<dbReference type="SUPFAM" id="SSF51735">
    <property type="entry name" value="NAD(P)-binding Rossmann-fold domains"/>
    <property type="match status" value="1"/>
</dbReference>
<dbReference type="Pfam" id="PF00107">
    <property type="entry name" value="ADH_zinc_N"/>
    <property type="match status" value="1"/>
</dbReference>
<dbReference type="EMBL" id="WXFA01000010">
    <property type="protein sequence ID" value="MBM3092495.1"/>
    <property type="molecule type" value="Genomic_DNA"/>
</dbReference>
<accession>A0AAW4FNN5</accession>
<dbReference type="GO" id="GO:0051903">
    <property type="term" value="F:S-(hydroxymethyl)glutathione dehydrogenase [NAD(P)+] activity"/>
    <property type="evidence" value="ECO:0007669"/>
    <property type="project" value="TreeGrafter"/>
</dbReference>
<feature type="domain" description="Enoyl reductase (ER)" evidence="7">
    <location>
        <begin position="52"/>
        <end position="406"/>
    </location>
</feature>
<dbReference type="InterPro" id="IPR013154">
    <property type="entry name" value="ADH-like_N"/>
</dbReference>
<reference evidence="8 9" key="1">
    <citation type="submission" date="2020-01" db="EMBL/GenBank/DDBJ databases">
        <title>Draft genome assembly of Ensifer adhaerens T173.</title>
        <authorList>
            <person name="Craig J.E."/>
            <person name="Stinchcombe J.R."/>
        </authorList>
    </citation>
    <scope>NUCLEOTIDE SEQUENCE [LARGE SCALE GENOMIC DNA]</scope>
    <source>
        <strain evidence="8 9">T173</strain>
    </source>
</reference>
<dbReference type="GO" id="GO:0008270">
    <property type="term" value="F:zinc ion binding"/>
    <property type="evidence" value="ECO:0007669"/>
    <property type="project" value="InterPro"/>
</dbReference>
<keyword evidence="5" id="KW-0520">NAD</keyword>
<gene>
    <name evidence="8" type="ORF">GFB56_16985</name>
</gene>
<dbReference type="AlphaFoldDB" id="A0AAW4FNN5"/>
<dbReference type="InterPro" id="IPR013149">
    <property type="entry name" value="ADH-like_C"/>
</dbReference>
<evidence type="ECO:0000256" key="4">
    <source>
        <dbReference type="ARBA" id="ARBA00023002"/>
    </source>
</evidence>
<organism evidence="8 9">
    <name type="scientific">Ensifer canadensis</name>
    <dbReference type="NCBI Taxonomy" id="555315"/>
    <lineage>
        <taxon>Bacteria</taxon>
        <taxon>Pseudomonadati</taxon>
        <taxon>Pseudomonadota</taxon>
        <taxon>Alphaproteobacteria</taxon>
        <taxon>Hyphomicrobiales</taxon>
        <taxon>Rhizobiaceae</taxon>
        <taxon>Sinorhizobium/Ensifer group</taxon>
        <taxon>Ensifer</taxon>
    </lineage>
</organism>
<protein>
    <submittedName>
        <fullName evidence="8">Alcohol dehydrogenase catalytic domain-containing protein</fullName>
    </submittedName>
</protein>
<dbReference type="SMART" id="SM00829">
    <property type="entry name" value="PKS_ER"/>
    <property type="match status" value="1"/>
</dbReference>
<evidence type="ECO:0000259" key="7">
    <source>
        <dbReference type="SMART" id="SM00829"/>
    </source>
</evidence>
<dbReference type="PANTHER" id="PTHR43880">
    <property type="entry name" value="ALCOHOL DEHYDROGENASE"/>
    <property type="match status" value="1"/>
</dbReference>
<dbReference type="InterPro" id="IPR036291">
    <property type="entry name" value="NAD(P)-bd_dom_sf"/>
</dbReference>
<dbReference type="GO" id="GO:0046294">
    <property type="term" value="P:formaldehyde catabolic process"/>
    <property type="evidence" value="ECO:0007669"/>
    <property type="project" value="TreeGrafter"/>
</dbReference>
<dbReference type="CDD" id="cd08281">
    <property type="entry name" value="liver_ADH_like1"/>
    <property type="match status" value="1"/>
</dbReference>
<dbReference type="InterPro" id="IPR002328">
    <property type="entry name" value="ADH_Zn_CS"/>
</dbReference>
<dbReference type="Gene3D" id="3.90.180.10">
    <property type="entry name" value="Medium-chain alcohol dehydrogenases, catalytic domain"/>
    <property type="match status" value="1"/>
</dbReference>
<proteinExistence type="inferred from homology"/>
<dbReference type="Gene3D" id="3.40.50.720">
    <property type="entry name" value="NAD(P)-binding Rossmann-like Domain"/>
    <property type="match status" value="1"/>
</dbReference>
<evidence type="ECO:0000313" key="9">
    <source>
        <dbReference type="Proteomes" id="UP000744980"/>
    </source>
</evidence>
<evidence type="ECO:0000256" key="1">
    <source>
        <dbReference type="ARBA" id="ARBA00001947"/>
    </source>
</evidence>
<dbReference type="PANTHER" id="PTHR43880:SF12">
    <property type="entry name" value="ALCOHOL DEHYDROGENASE CLASS-3"/>
    <property type="match status" value="1"/>
</dbReference>
<dbReference type="Pfam" id="PF08240">
    <property type="entry name" value="ADH_N"/>
    <property type="match status" value="1"/>
</dbReference>
<name>A0AAW4FNN5_9HYPH</name>
<comment type="caution">
    <text evidence="8">The sequence shown here is derived from an EMBL/GenBank/DDBJ whole genome shotgun (WGS) entry which is preliminary data.</text>
</comment>
<keyword evidence="3 6" id="KW-0862">Zinc</keyword>
<sequence length="408" mass="42313">MRNALWPGPQSDLAAGLLRRLSCPRLQAGGHLEDTGSRAAVLRHAPVERPYARSRPLSIETVDLDTPGPDELLVRIGAAGLCHSDLSVINGDRPRPVPMALGHEAAGTVEAVGSAVRDLKPGDRVVMSFMPSCGDCQPCAEGRPALCIPGAEANGRGTLLSGERRIRCDAVPVHHHLGVSGFADYAVVSRHSAVKIEADLPLVEAALFGCAVLTGVGAIVNTCRVQAGQSAAVVGLGGVGLAAVLGAVASGAERVVAIDLSKDKLALARSLGATDTFVATDPDVGDAIREATSGGVDHALEAAGSVKAFELAYRITRRGGATASAGLAHPSSQIAIPAVSLVAEERTLRGSYMGSCVPSRDIPRFIGLYRRGKLPVDRLLSSTGPLEEINEAFDLLDQGKVIRHVIAF</sequence>
<evidence type="ECO:0000313" key="8">
    <source>
        <dbReference type="EMBL" id="MBM3092495.1"/>
    </source>
</evidence>
<keyword evidence="2 6" id="KW-0479">Metal-binding</keyword>
<dbReference type="Proteomes" id="UP000744980">
    <property type="component" value="Unassembled WGS sequence"/>
</dbReference>
<comment type="similarity">
    <text evidence="6">Belongs to the zinc-containing alcohol dehydrogenase family.</text>
</comment>
<keyword evidence="4" id="KW-0560">Oxidoreductase</keyword>
<dbReference type="InterPro" id="IPR011032">
    <property type="entry name" value="GroES-like_sf"/>
</dbReference>
<dbReference type="SUPFAM" id="SSF50129">
    <property type="entry name" value="GroES-like"/>
    <property type="match status" value="2"/>
</dbReference>
<dbReference type="GO" id="GO:0005829">
    <property type="term" value="C:cytosol"/>
    <property type="evidence" value="ECO:0007669"/>
    <property type="project" value="TreeGrafter"/>
</dbReference>
<evidence type="ECO:0000256" key="5">
    <source>
        <dbReference type="ARBA" id="ARBA00023027"/>
    </source>
</evidence>
<dbReference type="FunFam" id="3.40.50.720:FF:000003">
    <property type="entry name" value="S-(hydroxymethyl)glutathione dehydrogenase"/>
    <property type="match status" value="1"/>
</dbReference>
<evidence type="ECO:0000256" key="3">
    <source>
        <dbReference type="ARBA" id="ARBA00022833"/>
    </source>
</evidence>